<dbReference type="PANTHER" id="PTHR22603">
    <property type="entry name" value="CHOLINE/ETHANOALAMINE KINASE"/>
    <property type="match status" value="1"/>
</dbReference>
<dbReference type="AlphaFoldDB" id="A0A554JBQ3"/>
<accession>A0A554JBQ3</accession>
<organism evidence="1 2">
    <name type="scientific">Candidatus Doudnabacteria bacterium Gr01-1014_77</name>
    <dbReference type="NCBI Taxonomy" id="2017133"/>
    <lineage>
        <taxon>Bacteria</taxon>
        <taxon>Candidatus Doudnaibacteriota</taxon>
    </lineage>
</organism>
<sequence length="291" mass="33873">MNKHHEIIRSFPEWKKKKIDIATLKGGMTNDSYVVTEEKKKYIVRFAPETGRIIGLDRKREIYNYNIAYKQGIGPKIFKYYPKYSALIVEHLEGVPLTKKEARKPKAIKAIAKILLKLHNGEKLKGTRISLQRGYDYVNLTKKHHGWLPKDMAWYLKKIKLVEKHLSPISRTDSCHEDLMFSNIIKLKNGGYKLIDWEYSGNDDRHFDLAMFSVKGSFGKKEDFVLAKTYSPKDPKGLYNMLQYTKVVVYFVEAAYGILQNTISKKQGIDYKKYALDNLAGFKRQINRLPL</sequence>
<comment type="caution">
    <text evidence="1">The sequence shown here is derived from an EMBL/GenBank/DDBJ whole genome shotgun (WGS) entry which is preliminary data.</text>
</comment>
<protein>
    <submittedName>
        <fullName evidence="1">Aminoglycoside phosphotransferase</fullName>
    </submittedName>
</protein>
<dbReference type="Gene3D" id="3.30.200.20">
    <property type="entry name" value="Phosphorylase Kinase, domain 1"/>
    <property type="match status" value="1"/>
</dbReference>
<dbReference type="InterPro" id="IPR011009">
    <property type="entry name" value="Kinase-like_dom_sf"/>
</dbReference>
<dbReference type="Pfam" id="PF01633">
    <property type="entry name" value="Choline_kinase"/>
    <property type="match status" value="1"/>
</dbReference>
<reference evidence="1 2" key="1">
    <citation type="submission" date="2017-07" db="EMBL/GenBank/DDBJ databases">
        <title>Mechanisms for carbon and nitrogen cycling indicate functional differentiation within the Candidate Phyla Radiation.</title>
        <authorList>
            <person name="Danczak R.E."/>
            <person name="Johnston M.D."/>
            <person name="Kenah C."/>
            <person name="Slattery M."/>
            <person name="Wrighton K.C."/>
            <person name="Wilkins M.J."/>
        </authorList>
    </citation>
    <scope>NUCLEOTIDE SEQUENCE [LARGE SCALE GENOMIC DNA]</scope>
    <source>
        <strain evidence="1">Gr01-1014_77</strain>
    </source>
</reference>
<proteinExistence type="predicted"/>
<keyword evidence="1" id="KW-0808">Transferase</keyword>
<dbReference type="CDD" id="cd05151">
    <property type="entry name" value="ChoK-like"/>
    <property type="match status" value="1"/>
</dbReference>
<dbReference type="GO" id="GO:0006646">
    <property type="term" value="P:phosphatidylethanolamine biosynthetic process"/>
    <property type="evidence" value="ECO:0007669"/>
    <property type="project" value="TreeGrafter"/>
</dbReference>
<dbReference type="Proteomes" id="UP000319613">
    <property type="component" value="Unassembled WGS sequence"/>
</dbReference>
<dbReference type="EMBL" id="VMFF01000027">
    <property type="protein sequence ID" value="TSC65807.1"/>
    <property type="molecule type" value="Genomic_DNA"/>
</dbReference>
<dbReference type="GO" id="GO:0005737">
    <property type="term" value="C:cytoplasm"/>
    <property type="evidence" value="ECO:0007669"/>
    <property type="project" value="TreeGrafter"/>
</dbReference>
<dbReference type="SUPFAM" id="SSF56112">
    <property type="entry name" value="Protein kinase-like (PK-like)"/>
    <property type="match status" value="1"/>
</dbReference>
<name>A0A554JBQ3_9BACT</name>
<dbReference type="GO" id="GO:0004305">
    <property type="term" value="F:ethanolamine kinase activity"/>
    <property type="evidence" value="ECO:0007669"/>
    <property type="project" value="TreeGrafter"/>
</dbReference>
<dbReference type="PANTHER" id="PTHR22603:SF66">
    <property type="entry name" value="ETHANOLAMINE KINASE"/>
    <property type="match status" value="1"/>
</dbReference>
<evidence type="ECO:0000313" key="1">
    <source>
        <dbReference type="EMBL" id="TSC65807.1"/>
    </source>
</evidence>
<gene>
    <name evidence="1" type="ORF">G01um101477_331</name>
</gene>
<evidence type="ECO:0000313" key="2">
    <source>
        <dbReference type="Proteomes" id="UP000319613"/>
    </source>
</evidence>
<dbReference type="Gene3D" id="3.90.1200.10">
    <property type="match status" value="1"/>
</dbReference>